<sequence length="82" mass="9052">METVLYGGGGRRSSDPRNNAARSAGFSPLSVHFSLLMGRMAPNGRLPDKSENEPPALRRLSRYPPPRRVGICFGEELINTLR</sequence>
<accession>A0AC59ZZ78</accession>
<evidence type="ECO:0000313" key="2">
    <source>
        <dbReference type="Proteomes" id="UP001162501"/>
    </source>
</evidence>
<reference evidence="1" key="2">
    <citation type="submission" date="2025-03" db="EMBL/GenBank/DDBJ databases">
        <authorList>
            <consortium name="ELIXIR-Norway"/>
            <consortium name="Elixir Norway"/>
        </authorList>
    </citation>
    <scope>NUCLEOTIDE SEQUENCE</scope>
</reference>
<dbReference type="EMBL" id="OX596089">
    <property type="protein sequence ID" value="CAN0522922.1"/>
    <property type="molecule type" value="Genomic_DNA"/>
</dbReference>
<proteinExistence type="predicted"/>
<name>A0AC59ZZ78_RANTA</name>
<dbReference type="Proteomes" id="UP001162501">
    <property type="component" value="Chromosome 5"/>
</dbReference>
<protein>
    <submittedName>
        <fullName evidence="1">Uncharacterized protein</fullName>
    </submittedName>
</protein>
<reference evidence="1" key="1">
    <citation type="submission" date="2023-05" db="EMBL/GenBank/DDBJ databases">
        <authorList>
            <consortium name="ELIXIR-Norway"/>
        </authorList>
    </citation>
    <scope>NUCLEOTIDE SEQUENCE</scope>
</reference>
<gene>
    <name evidence="1" type="ORF">MRATA1EN22A_LOCUS23790</name>
</gene>
<evidence type="ECO:0000313" key="1">
    <source>
        <dbReference type="EMBL" id="CAN0522922.1"/>
    </source>
</evidence>
<organism evidence="1 2">
    <name type="scientific">Rangifer tarandus platyrhynchus</name>
    <name type="common">Svalbard reindeer</name>
    <dbReference type="NCBI Taxonomy" id="3082113"/>
    <lineage>
        <taxon>Eukaryota</taxon>
        <taxon>Metazoa</taxon>
        <taxon>Chordata</taxon>
        <taxon>Craniata</taxon>
        <taxon>Vertebrata</taxon>
        <taxon>Euteleostomi</taxon>
        <taxon>Mammalia</taxon>
        <taxon>Eutheria</taxon>
        <taxon>Laurasiatheria</taxon>
        <taxon>Artiodactyla</taxon>
        <taxon>Ruminantia</taxon>
        <taxon>Pecora</taxon>
        <taxon>Cervidae</taxon>
        <taxon>Odocoileinae</taxon>
        <taxon>Rangifer</taxon>
    </lineage>
</organism>